<comment type="subcellular location">
    <subcellularLocation>
        <location evidence="1">Membrane</location>
        <topology evidence="1">Multi-pass membrane protein</topology>
    </subcellularLocation>
</comment>
<dbReference type="OrthoDB" id="3639251at2759"/>
<comment type="similarity">
    <text evidence="6">Belongs to the major facilitator superfamily. Allantoate permease family.</text>
</comment>
<name>A0A8I2Z1G3_VERLO</name>
<dbReference type="Proteomes" id="UP000689129">
    <property type="component" value="Unassembled WGS sequence"/>
</dbReference>
<feature type="transmembrane region" description="Helical" evidence="8">
    <location>
        <begin position="338"/>
        <end position="358"/>
    </location>
</feature>
<feature type="transmembrane region" description="Helical" evidence="8">
    <location>
        <begin position="129"/>
        <end position="149"/>
    </location>
</feature>
<dbReference type="Pfam" id="PF07690">
    <property type="entry name" value="MFS_1"/>
    <property type="match status" value="1"/>
</dbReference>
<evidence type="ECO:0000256" key="5">
    <source>
        <dbReference type="ARBA" id="ARBA00023136"/>
    </source>
</evidence>
<evidence type="ECO:0000256" key="4">
    <source>
        <dbReference type="ARBA" id="ARBA00022989"/>
    </source>
</evidence>
<keyword evidence="2" id="KW-0813">Transport</keyword>
<feature type="transmembrane region" description="Helical" evidence="8">
    <location>
        <begin position="370"/>
        <end position="390"/>
    </location>
</feature>
<proteinExistence type="inferred from homology"/>
<keyword evidence="4 8" id="KW-1133">Transmembrane helix</keyword>
<dbReference type="AlphaFoldDB" id="A0A8I2Z1G3"/>
<feature type="transmembrane region" description="Helical" evidence="8">
    <location>
        <begin position="402"/>
        <end position="423"/>
    </location>
</feature>
<feature type="transmembrane region" description="Helical" evidence="8">
    <location>
        <begin position="193"/>
        <end position="215"/>
    </location>
</feature>
<evidence type="ECO:0000256" key="1">
    <source>
        <dbReference type="ARBA" id="ARBA00004141"/>
    </source>
</evidence>
<dbReference type="GO" id="GO:0022857">
    <property type="term" value="F:transmembrane transporter activity"/>
    <property type="evidence" value="ECO:0007669"/>
    <property type="project" value="InterPro"/>
</dbReference>
<dbReference type="PANTHER" id="PTHR43791">
    <property type="entry name" value="PERMEASE-RELATED"/>
    <property type="match status" value="1"/>
</dbReference>
<organism evidence="9 10">
    <name type="scientific">Verticillium longisporum</name>
    <name type="common">Verticillium dahliae var. longisporum</name>
    <dbReference type="NCBI Taxonomy" id="100787"/>
    <lineage>
        <taxon>Eukaryota</taxon>
        <taxon>Fungi</taxon>
        <taxon>Dikarya</taxon>
        <taxon>Ascomycota</taxon>
        <taxon>Pezizomycotina</taxon>
        <taxon>Sordariomycetes</taxon>
        <taxon>Hypocreomycetidae</taxon>
        <taxon>Glomerellales</taxon>
        <taxon>Plectosphaerellaceae</taxon>
        <taxon>Verticillium</taxon>
    </lineage>
</organism>
<evidence type="ECO:0000256" key="3">
    <source>
        <dbReference type="ARBA" id="ARBA00022692"/>
    </source>
</evidence>
<comment type="caution">
    <text evidence="9">The sequence shown here is derived from an EMBL/GenBank/DDBJ whole genome shotgun (WGS) entry which is preliminary data.</text>
</comment>
<evidence type="ECO:0000256" key="2">
    <source>
        <dbReference type="ARBA" id="ARBA00022448"/>
    </source>
</evidence>
<evidence type="ECO:0000313" key="10">
    <source>
        <dbReference type="Proteomes" id="UP000689129"/>
    </source>
</evidence>
<reference evidence="9" key="1">
    <citation type="journal article" date="2021" name="Mol. Plant Pathol.">
        <title>A 20-kb lineage-specific genomic region tames virulence in pathogenic amphidiploid Verticillium longisporum.</title>
        <authorList>
            <person name="Harting R."/>
            <person name="Starke J."/>
            <person name="Kusch H."/>
            <person name="Poggeler S."/>
            <person name="Maurus I."/>
            <person name="Schluter R."/>
            <person name="Landesfeind M."/>
            <person name="Bulla I."/>
            <person name="Nowrousian M."/>
            <person name="de Jonge R."/>
            <person name="Stahlhut G."/>
            <person name="Hoff K.J."/>
            <person name="Asshauer K.P."/>
            <person name="Thurmer A."/>
            <person name="Stanke M."/>
            <person name="Daniel R."/>
            <person name="Morgenstern B."/>
            <person name="Thomma B.P.H.J."/>
            <person name="Kronstad J.W."/>
            <person name="Braus-Stromeyer S.A."/>
            <person name="Braus G.H."/>
        </authorList>
    </citation>
    <scope>NUCLEOTIDE SEQUENCE</scope>
    <source>
        <strain evidence="9">Vl32</strain>
    </source>
</reference>
<feature type="transmembrane region" description="Helical" evidence="8">
    <location>
        <begin position="264"/>
        <end position="289"/>
    </location>
</feature>
<protein>
    <submittedName>
        <fullName evidence="9">MFS transporter PfmaC like protein</fullName>
    </submittedName>
</protein>
<feature type="transmembrane region" description="Helical" evidence="8">
    <location>
        <begin position="99"/>
        <end position="117"/>
    </location>
</feature>
<sequence length="503" mass="56003">MGFTTAFQRLAIAKKHHRSPEERAFVRRLDIFLMSFGAFSQVIKYLDQTNINTAYVSGMKEDLHLMGNELNLFTTFFNIGYCVMLIPSLIIMTHVRPSIWLPSLEIAWGVITGLLAITKNARQVYALRFALGFLESSAWPGMAALLMHWYTPSELGKRMGFFSSASSIGAMMSGALQIAILDRMDGSHGLPGWRWLFVINSIMTVFVGALGFVFLPDFPHKPNPWAKWFKDEYKQIAVDRLKRHGKAESRRITWQSAKRTAGMWITYFVPTWWVIHGLSGGGAGFFGVFLKSLLDGSGQPLWTVREVNALPIGAAAIQVVTLWFWCSLSDMLESRWTILIVQCVIALIPAVTMTTWTWNSENVPLNAAYASFFIANTCLAGGNIFMAWLAELLPHEPEARSLIIGASVTAIYALAAGIMILMWPASKAPYFNHGWPTTIATWTITAALCVALHYLDRRYLLPKRIEFAEANGLVVNSSSDGGSVEPKSAEEKTKGPIDTTKSI</sequence>
<gene>
    <name evidence="9" type="ORF">HYQ45_017917</name>
</gene>
<feature type="transmembrane region" description="Helical" evidence="8">
    <location>
        <begin position="309"/>
        <end position="326"/>
    </location>
</feature>
<keyword evidence="3 8" id="KW-0812">Transmembrane</keyword>
<dbReference type="EMBL" id="JAEMWZ010000645">
    <property type="protein sequence ID" value="KAG7109192.1"/>
    <property type="molecule type" value="Genomic_DNA"/>
</dbReference>
<evidence type="ECO:0000313" key="9">
    <source>
        <dbReference type="EMBL" id="KAG7109192.1"/>
    </source>
</evidence>
<evidence type="ECO:0000256" key="8">
    <source>
        <dbReference type="SAM" id="Phobius"/>
    </source>
</evidence>
<feature type="transmembrane region" description="Helical" evidence="8">
    <location>
        <begin position="435"/>
        <end position="455"/>
    </location>
</feature>
<dbReference type="PANTHER" id="PTHR43791:SF64">
    <property type="entry name" value="MAJOR FACILITATOR SUPERFAMILY (MFS) PROFILE DOMAIN-CONTAINING PROTEIN"/>
    <property type="match status" value="1"/>
</dbReference>
<feature type="region of interest" description="Disordered" evidence="7">
    <location>
        <begin position="477"/>
        <end position="503"/>
    </location>
</feature>
<dbReference type="FunFam" id="1.20.1250.20:FF:000065">
    <property type="entry name" value="Putative MFS pantothenate transporter"/>
    <property type="match status" value="1"/>
</dbReference>
<evidence type="ECO:0000256" key="6">
    <source>
        <dbReference type="ARBA" id="ARBA00037968"/>
    </source>
</evidence>
<keyword evidence="5 8" id="KW-0472">Membrane</keyword>
<evidence type="ECO:0000256" key="7">
    <source>
        <dbReference type="SAM" id="MobiDB-lite"/>
    </source>
</evidence>
<dbReference type="InterPro" id="IPR011701">
    <property type="entry name" value="MFS"/>
</dbReference>
<accession>A0A8I2Z1G3</accession>
<dbReference type="GO" id="GO:0016020">
    <property type="term" value="C:membrane"/>
    <property type="evidence" value="ECO:0007669"/>
    <property type="project" value="UniProtKB-SubCell"/>
</dbReference>
<feature type="transmembrane region" description="Helical" evidence="8">
    <location>
        <begin position="72"/>
        <end position="92"/>
    </location>
</feature>